<feature type="transmembrane region" description="Helical" evidence="1">
    <location>
        <begin position="111"/>
        <end position="131"/>
    </location>
</feature>
<dbReference type="RefSeq" id="WP_167974420.1">
    <property type="nucleotide sequence ID" value="NZ_BHZG01000119.1"/>
</dbReference>
<gene>
    <name evidence="2" type="ORF">HCN56_23725</name>
</gene>
<protein>
    <recommendedName>
        <fullName evidence="4">Transmembrane protein</fullName>
    </recommendedName>
</protein>
<name>A0A7X6I1A8_9ACTN</name>
<proteinExistence type="predicted"/>
<reference evidence="2 3" key="1">
    <citation type="submission" date="2020-03" db="EMBL/GenBank/DDBJ databases">
        <title>Draft genome of Streptomyces sp. ventii, isolated from the Axial Seamount in the Pacific Ocean, and resequencing of the two type strains Streptomyces lonarensis strain NCL 716 and Streptomyces bohaiensis strain 11A07.</title>
        <authorList>
            <person name="Loughran R.M."/>
            <person name="Pfannmuller K.M."/>
            <person name="Wasson B.J."/>
            <person name="Deadmond M.C."/>
            <person name="Paddock B.E."/>
            <person name="Koyack M.J."/>
            <person name="Gallegos D.A."/>
            <person name="Mitchell E.A."/>
            <person name="Ushijima B."/>
            <person name="Saw J.H."/>
            <person name="Mcphail K.L."/>
            <person name="Videau P."/>
        </authorList>
    </citation>
    <scope>NUCLEOTIDE SEQUENCE [LARGE SCALE GENOMIC DNA]</scope>
    <source>
        <strain evidence="2 3">NCL716</strain>
    </source>
</reference>
<sequence>MRKRGLLLVLFAAAVPPWLLAALVALAWLRPGGPEGVLMLQHELLGRPLLALPLVVAAAAGAVIGALWRLRGIRWDDWWLAAALTAALAFLACVTGGGLAGGEYGAVLGAWWASLSGHTLFVFLLTALVWSRVVHRPPARRAPRGAATPCRQRDQRVG</sequence>
<accession>A0A7X6I1A8</accession>
<evidence type="ECO:0008006" key="4">
    <source>
        <dbReference type="Google" id="ProtNLM"/>
    </source>
</evidence>
<evidence type="ECO:0000313" key="3">
    <source>
        <dbReference type="Proteomes" id="UP000578686"/>
    </source>
</evidence>
<comment type="caution">
    <text evidence="2">The sequence shown here is derived from an EMBL/GenBank/DDBJ whole genome shotgun (WGS) entry which is preliminary data.</text>
</comment>
<feature type="transmembrane region" description="Helical" evidence="1">
    <location>
        <begin position="45"/>
        <end position="67"/>
    </location>
</feature>
<dbReference type="AlphaFoldDB" id="A0A7X6I1A8"/>
<organism evidence="2 3">
    <name type="scientific">Streptomyces lonarensis</name>
    <dbReference type="NCBI Taxonomy" id="700599"/>
    <lineage>
        <taxon>Bacteria</taxon>
        <taxon>Bacillati</taxon>
        <taxon>Actinomycetota</taxon>
        <taxon>Actinomycetes</taxon>
        <taxon>Kitasatosporales</taxon>
        <taxon>Streptomycetaceae</taxon>
        <taxon>Streptomyces</taxon>
    </lineage>
</organism>
<keyword evidence="1" id="KW-0812">Transmembrane</keyword>
<dbReference type="Proteomes" id="UP000578686">
    <property type="component" value="Unassembled WGS sequence"/>
</dbReference>
<keyword evidence="1" id="KW-0472">Membrane</keyword>
<keyword evidence="3" id="KW-1185">Reference proteome</keyword>
<feature type="transmembrane region" description="Helical" evidence="1">
    <location>
        <begin position="79"/>
        <end position="99"/>
    </location>
</feature>
<dbReference type="EMBL" id="JAAVJD010000323">
    <property type="protein sequence ID" value="NJQ08501.1"/>
    <property type="molecule type" value="Genomic_DNA"/>
</dbReference>
<evidence type="ECO:0000256" key="1">
    <source>
        <dbReference type="SAM" id="Phobius"/>
    </source>
</evidence>
<keyword evidence="1" id="KW-1133">Transmembrane helix</keyword>
<evidence type="ECO:0000313" key="2">
    <source>
        <dbReference type="EMBL" id="NJQ08501.1"/>
    </source>
</evidence>